<dbReference type="Gene3D" id="3.40.50.300">
    <property type="entry name" value="P-loop containing nucleotide triphosphate hydrolases"/>
    <property type="match status" value="2"/>
</dbReference>
<dbReference type="InterPro" id="IPR027417">
    <property type="entry name" value="P-loop_NTPase"/>
</dbReference>
<dbReference type="GO" id="GO:0016787">
    <property type="term" value="F:hydrolase activity"/>
    <property type="evidence" value="ECO:0007669"/>
    <property type="project" value="UniProtKB-KW"/>
</dbReference>
<dbReference type="GO" id="GO:0005524">
    <property type="term" value="F:ATP binding"/>
    <property type="evidence" value="ECO:0007669"/>
    <property type="project" value="UniProtKB-KW"/>
</dbReference>
<feature type="region of interest" description="Disordered" evidence="8">
    <location>
        <begin position="1"/>
        <end position="115"/>
    </location>
</feature>
<dbReference type="InterPro" id="IPR007502">
    <property type="entry name" value="Helicase-assoc_dom"/>
</dbReference>
<dbReference type="SMART" id="SM00847">
    <property type="entry name" value="HA2"/>
    <property type="match status" value="1"/>
</dbReference>
<dbReference type="AlphaFoldDB" id="A0A8H5GA89"/>
<dbReference type="EC" id="3.6.4.13" evidence="2"/>
<evidence type="ECO:0000313" key="11">
    <source>
        <dbReference type="EMBL" id="KAF5361076.1"/>
    </source>
</evidence>
<feature type="region of interest" description="Disordered" evidence="8">
    <location>
        <begin position="539"/>
        <end position="561"/>
    </location>
</feature>
<keyword evidence="5" id="KW-0347">Helicase</keyword>
<dbReference type="GO" id="GO:0003724">
    <property type="term" value="F:RNA helicase activity"/>
    <property type="evidence" value="ECO:0007669"/>
    <property type="project" value="UniProtKB-EC"/>
</dbReference>
<evidence type="ECO:0000256" key="1">
    <source>
        <dbReference type="ARBA" id="ARBA00008792"/>
    </source>
</evidence>
<dbReference type="CDD" id="cd17978">
    <property type="entry name" value="DEXHc_DHX33"/>
    <property type="match status" value="1"/>
</dbReference>
<dbReference type="PROSITE" id="PS00690">
    <property type="entry name" value="DEAH_ATP_HELICASE"/>
    <property type="match status" value="1"/>
</dbReference>
<dbReference type="FunFam" id="3.40.50.300:FF:000578">
    <property type="entry name" value="probable ATP-dependent RNA helicase DHX35"/>
    <property type="match status" value="1"/>
</dbReference>
<dbReference type="PANTHER" id="PTHR18934">
    <property type="entry name" value="ATP-DEPENDENT RNA HELICASE"/>
    <property type="match status" value="1"/>
</dbReference>
<dbReference type="InterPro" id="IPR048333">
    <property type="entry name" value="HA2_WH"/>
</dbReference>
<evidence type="ECO:0000259" key="10">
    <source>
        <dbReference type="PROSITE" id="PS51194"/>
    </source>
</evidence>
<evidence type="ECO:0000256" key="4">
    <source>
        <dbReference type="ARBA" id="ARBA00022801"/>
    </source>
</evidence>
<evidence type="ECO:0000256" key="3">
    <source>
        <dbReference type="ARBA" id="ARBA00022741"/>
    </source>
</evidence>
<dbReference type="GO" id="GO:0045943">
    <property type="term" value="P:positive regulation of transcription by RNA polymerase I"/>
    <property type="evidence" value="ECO:0007669"/>
    <property type="project" value="TreeGrafter"/>
</dbReference>
<dbReference type="Proteomes" id="UP000559027">
    <property type="component" value="Unassembled WGS sequence"/>
</dbReference>
<reference evidence="11 12" key="1">
    <citation type="journal article" date="2020" name="ISME J.">
        <title>Uncovering the hidden diversity of litter-decomposition mechanisms in mushroom-forming fungi.</title>
        <authorList>
            <person name="Floudas D."/>
            <person name="Bentzer J."/>
            <person name="Ahren D."/>
            <person name="Johansson T."/>
            <person name="Persson P."/>
            <person name="Tunlid A."/>
        </authorList>
    </citation>
    <scope>NUCLEOTIDE SEQUENCE [LARGE SCALE GENOMIC DNA]</scope>
    <source>
        <strain evidence="11 12">CBS 146.42</strain>
    </source>
</reference>
<dbReference type="PROSITE" id="PS51192">
    <property type="entry name" value="HELICASE_ATP_BIND_1"/>
    <property type="match status" value="1"/>
</dbReference>
<keyword evidence="12" id="KW-1185">Reference proteome</keyword>
<keyword evidence="3" id="KW-0547">Nucleotide-binding</keyword>
<keyword evidence="6" id="KW-0067">ATP-binding</keyword>
<dbReference type="InterPro" id="IPR014001">
    <property type="entry name" value="Helicase_ATP-bd"/>
</dbReference>
<feature type="compositionally biased region" description="Basic residues" evidence="8">
    <location>
        <begin position="1"/>
        <end position="10"/>
    </location>
</feature>
<evidence type="ECO:0000259" key="9">
    <source>
        <dbReference type="PROSITE" id="PS51192"/>
    </source>
</evidence>
<feature type="compositionally biased region" description="Low complexity" evidence="8">
    <location>
        <begin position="541"/>
        <end position="559"/>
    </location>
</feature>
<evidence type="ECO:0000256" key="2">
    <source>
        <dbReference type="ARBA" id="ARBA00012552"/>
    </source>
</evidence>
<keyword evidence="4" id="KW-0378">Hydrolase</keyword>
<dbReference type="Pfam" id="PF04408">
    <property type="entry name" value="WHD_HA2"/>
    <property type="match status" value="1"/>
</dbReference>
<comment type="caution">
    <text evidence="11">The sequence shown here is derived from an EMBL/GenBank/DDBJ whole genome shotgun (WGS) entry which is preliminary data.</text>
</comment>
<gene>
    <name evidence="11" type="ORF">D9756_004640</name>
</gene>
<name>A0A8H5GA89_9AGAR</name>
<comment type="catalytic activity">
    <reaction evidence="7">
        <text>ATP + H2O = ADP + phosphate + H(+)</text>
        <dbReference type="Rhea" id="RHEA:13065"/>
        <dbReference type="ChEBI" id="CHEBI:15377"/>
        <dbReference type="ChEBI" id="CHEBI:15378"/>
        <dbReference type="ChEBI" id="CHEBI:30616"/>
        <dbReference type="ChEBI" id="CHEBI:43474"/>
        <dbReference type="ChEBI" id="CHEBI:456216"/>
        <dbReference type="EC" id="3.6.4.13"/>
    </reaction>
</comment>
<feature type="domain" description="Helicase C-terminal" evidence="10">
    <location>
        <begin position="331"/>
        <end position="519"/>
    </location>
</feature>
<dbReference type="GO" id="GO:0003725">
    <property type="term" value="F:double-stranded RNA binding"/>
    <property type="evidence" value="ECO:0007669"/>
    <property type="project" value="TreeGrafter"/>
</dbReference>
<dbReference type="PROSITE" id="PS51194">
    <property type="entry name" value="HELICASE_CTER"/>
    <property type="match status" value="1"/>
</dbReference>
<dbReference type="Pfam" id="PF00270">
    <property type="entry name" value="DEAD"/>
    <property type="match status" value="1"/>
</dbReference>
<dbReference type="EMBL" id="JAACJO010000003">
    <property type="protein sequence ID" value="KAF5361076.1"/>
    <property type="molecule type" value="Genomic_DNA"/>
</dbReference>
<dbReference type="PANTHER" id="PTHR18934:SF118">
    <property type="entry name" value="ATP-DEPENDENT RNA HELICASE DHX33"/>
    <property type="match status" value="1"/>
</dbReference>
<dbReference type="InterPro" id="IPR001650">
    <property type="entry name" value="Helicase_C-like"/>
</dbReference>
<dbReference type="InterPro" id="IPR002464">
    <property type="entry name" value="DNA/RNA_helicase_DEAH_CS"/>
</dbReference>
<dbReference type="SUPFAM" id="SSF52540">
    <property type="entry name" value="P-loop containing nucleoside triphosphate hydrolases"/>
    <property type="match status" value="1"/>
</dbReference>
<proteinExistence type="inferred from homology"/>
<feature type="compositionally biased region" description="Polar residues" evidence="8">
    <location>
        <begin position="81"/>
        <end position="110"/>
    </location>
</feature>
<dbReference type="SMART" id="SM00487">
    <property type="entry name" value="DEXDc"/>
    <property type="match status" value="1"/>
</dbReference>
<dbReference type="SMART" id="SM00490">
    <property type="entry name" value="HELICc"/>
    <property type="match status" value="1"/>
</dbReference>
<dbReference type="Gene3D" id="1.20.120.1080">
    <property type="match status" value="1"/>
</dbReference>
<dbReference type="CDD" id="cd18791">
    <property type="entry name" value="SF2_C_RHA"/>
    <property type="match status" value="1"/>
</dbReference>
<evidence type="ECO:0000256" key="8">
    <source>
        <dbReference type="SAM" id="MobiDB-lite"/>
    </source>
</evidence>
<feature type="domain" description="Helicase ATP-binding" evidence="9">
    <location>
        <begin position="128"/>
        <end position="306"/>
    </location>
</feature>
<comment type="similarity">
    <text evidence="1">Belongs to the DEAD box helicase family. DEAH subfamily.</text>
</comment>
<dbReference type="GO" id="GO:0005730">
    <property type="term" value="C:nucleolus"/>
    <property type="evidence" value="ECO:0007669"/>
    <property type="project" value="TreeGrafter"/>
</dbReference>
<dbReference type="InterPro" id="IPR011545">
    <property type="entry name" value="DEAD/DEAH_box_helicase_dom"/>
</dbReference>
<evidence type="ECO:0000256" key="5">
    <source>
        <dbReference type="ARBA" id="ARBA00022806"/>
    </source>
</evidence>
<evidence type="ECO:0000256" key="7">
    <source>
        <dbReference type="ARBA" id="ARBA00047984"/>
    </source>
</evidence>
<sequence>MSVPQKRKHIRTADFRHGAKLHKGANGSHYHPHKKPRYVDLSDDDLPQSRKKPEMNGTTSHHKMVNGHTLKNAKSKHERNGQASPSVNGISAGEGSTTKKPNSSANTQLQEQRRQLPIAKGMCREALVEEIKKNDVTVLLGETGSGKTTQVPQYLLESDIAGTGTIAVTQPRRVAATSLAARVSKEQATPLGTRVGYAVRFDEKYTLQTRIKYMTDGMIVRELMSDPLLLKYSVIVVDEAHERTLRTDLLLANLKTIQRKRNAAEDAKGKGKADKLNPLKIVVMSATLDAEKFSRFFHNAKIIYVKGRQHPVTIYHSAESQIDYVDAAMRTFFQIHIDQPPGDVLIFLPGQEDIESLQKSLSFFTTHLPTTNPSVLILPMYASQSPTSNAKVFDPTPPNTRKCILATNIAETSITIPGVKYVIDTGKCKEKQYLARDSGGGFDTLLTRDITKSSAMQRAGRAGREVRLSSPLIPFSLLIKHDTQRAKAENINLISHLPVYSALKTLWLLGAIDKDQKLTPLGRQMALFPVEPHLSRSILASSPTTSSSSSSSSVPPTSSQGCTKELLTITSVISSSSKLFLDISTSTSTSSSSSTASARIKFKHPSGDHLTILNTVRAYDDISSQGSKHERKEWCKKHCVNERALTEAKKIREQLVDVCRKLGLDPELSCGENEGPVLASLGYGLVGNSAFLQPDGSYKQTMGHSIIKIHPGSTMMNEKVPAIIYDELVYTNQIYARGVSAIGKNFFVKHPALSQRQA</sequence>
<evidence type="ECO:0000256" key="6">
    <source>
        <dbReference type="ARBA" id="ARBA00022840"/>
    </source>
</evidence>
<dbReference type="Pfam" id="PF00271">
    <property type="entry name" value="Helicase_C"/>
    <property type="match status" value="1"/>
</dbReference>
<organism evidence="11 12">
    <name type="scientific">Leucocoprinus leucothites</name>
    <dbReference type="NCBI Taxonomy" id="201217"/>
    <lineage>
        <taxon>Eukaryota</taxon>
        <taxon>Fungi</taxon>
        <taxon>Dikarya</taxon>
        <taxon>Basidiomycota</taxon>
        <taxon>Agaricomycotina</taxon>
        <taxon>Agaricomycetes</taxon>
        <taxon>Agaricomycetidae</taxon>
        <taxon>Agaricales</taxon>
        <taxon>Agaricineae</taxon>
        <taxon>Agaricaceae</taxon>
        <taxon>Leucocoprinus</taxon>
    </lineage>
</organism>
<feature type="compositionally biased region" description="Basic residues" evidence="8">
    <location>
        <begin position="60"/>
        <end position="77"/>
    </location>
</feature>
<protein>
    <recommendedName>
        <fullName evidence="2">RNA helicase</fullName>
        <ecNumber evidence="2">3.6.4.13</ecNumber>
    </recommendedName>
</protein>
<accession>A0A8H5GA89</accession>
<evidence type="ECO:0000313" key="12">
    <source>
        <dbReference type="Proteomes" id="UP000559027"/>
    </source>
</evidence>
<dbReference type="GO" id="GO:1990904">
    <property type="term" value="C:ribonucleoprotein complex"/>
    <property type="evidence" value="ECO:0007669"/>
    <property type="project" value="UniProtKB-ARBA"/>
</dbReference>
<dbReference type="OrthoDB" id="10253254at2759"/>